<protein>
    <submittedName>
        <fullName evidence="3">Uncharacterized protein</fullName>
    </submittedName>
</protein>
<organism evidence="3 4">
    <name type="scientific">Didymodactylos carnosus</name>
    <dbReference type="NCBI Taxonomy" id="1234261"/>
    <lineage>
        <taxon>Eukaryota</taxon>
        <taxon>Metazoa</taxon>
        <taxon>Spiralia</taxon>
        <taxon>Gnathifera</taxon>
        <taxon>Rotifera</taxon>
        <taxon>Eurotatoria</taxon>
        <taxon>Bdelloidea</taxon>
        <taxon>Philodinida</taxon>
        <taxon>Philodinidae</taxon>
        <taxon>Didymodactylos</taxon>
    </lineage>
</organism>
<evidence type="ECO:0000313" key="3">
    <source>
        <dbReference type="EMBL" id="CAF3929565.1"/>
    </source>
</evidence>
<dbReference type="AlphaFoldDB" id="A0A8S2M960"/>
<gene>
    <name evidence="2" type="ORF">OVA965_LOCUS20992</name>
    <name evidence="3" type="ORF">TMI583_LOCUS21531</name>
</gene>
<sequence>MPPPSKRSARCRNLNIKRYASDNRNESGIDLFDEDSYMEEGAEADKQPSNFTDKIGLDDLAALFDLCKSSSSTKYLSVLMYMTLRHVGLTWDACNVILRKMGGFNCETSHKWADLFISGDFEEFPREKRGGKRRIEFWDYFPDIELSAKQFTLDRCSQKSADFTAVHLEICNICLFCMLLEPFFIFFTVIDEVLTALNM</sequence>
<evidence type="ECO:0000313" key="2">
    <source>
        <dbReference type="EMBL" id="CAF1138188.1"/>
    </source>
</evidence>
<proteinExistence type="predicted"/>
<evidence type="ECO:0000256" key="1">
    <source>
        <dbReference type="SAM" id="Phobius"/>
    </source>
</evidence>
<name>A0A8S2M960_9BILA</name>
<accession>A0A8S2M960</accession>
<dbReference type="EMBL" id="CAJNOK010011348">
    <property type="protein sequence ID" value="CAF1138188.1"/>
    <property type="molecule type" value="Genomic_DNA"/>
</dbReference>
<dbReference type="Proteomes" id="UP000677228">
    <property type="component" value="Unassembled WGS sequence"/>
</dbReference>
<evidence type="ECO:0000313" key="4">
    <source>
        <dbReference type="Proteomes" id="UP000682733"/>
    </source>
</evidence>
<keyword evidence="1" id="KW-0472">Membrane</keyword>
<dbReference type="Proteomes" id="UP000682733">
    <property type="component" value="Unassembled WGS sequence"/>
</dbReference>
<keyword evidence="1" id="KW-0812">Transmembrane</keyword>
<feature type="transmembrane region" description="Helical" evidence="1">
    <location>
        <begin position="170"/>
        <end position="190"/>
    </location>
</feature>
<keyword evidence="1" id="KW-1133">Transmembrane helix</keyword>
<dbReference type="EMBL" id="CAJOBA010025092">
    <property type="protein sequence ID" value="CAF3929565.1"/>
    <property type="molecule type" value="Genomic_DNA"/>
</dbReference>
<reference evidence="3" key="1">
    <citation type="submission" date="2021-02" db="EMBL/GenBank/DDBJ databases">
        <authorList>
            <person name="Nowell W R."/>
        </authorList>
    </citation>
    <scope>NUCLEOTIDE SEQUENCE</scope>
</reference>
<comment type="caution">
    <text evidence="3">The sequence shown here is derived from an EMBL/GenBank/DDBJ whole genome shotgun (WGS) entry which is preliminary data.</text>
</comment>